<reference evidence="1" key="1">
    <citation type="submission" date="2022-06" db="EMBL/GenBank/DDBJ databases">
        <title>Draft genome sequence of Streptomyces sp. RB6PN25 isolated from peat swamp forest in Thailand.</title>
        <authorList>
            <person name="Duangmal K."/>
            <person name="Klaysubun C."/>
        </authorList>
    </citation>
    <scope>NUCLEOTIDE SEQUENCE</scope>
    <source>
        <strain evidence="1">RB6PN25</strain>
    </source>
</reference>
<evidence type="ECO:0000313" key="1">
    <source>
        <dbReference type="EMBL" id="MCQ4079606.1"/>
    </source>
</evidence>
<comment type="caution">
    <text evidence="1">The sequence shown here is derived from an EMBL/GenBank/DDBJ whole genome shotgun (WGS) entry which is preliminary data.</text>
</comment>
<evidence type="ECO:0000313" key="2">
    <source>
        <dbReference type="Proteomes" id="UP001057702"/>
    </source>
</evidence>
<keyword evidence="2" id="KW-1185">Reference proteome</keyword>
<gene>
    <name evidence="1" type="ORF">NGB36_03075</name>
</gene>
<dbReference type="EMBL" id="JANFNG010000001">
    <property type="protein sequence ID" value="MCQ4079606.1"/>
    <property type="molecule type" value="Genomic_DNA"/>
</dbReference>
<dbReference type="Proteomes" id="UP001057702">
    <property type="component" value="Unassembled WGS sequence"/>
</dbReference>
<proteinExistence type="predicted"/>
<protein>
    <submittedName>
        <fullName evidence="1">Uncharacterized protein</fullName>
    </submittedName>
</protein>
<dbReference type="RefSeq" id="WP_255918449.1">
    <property type="nucleotide sequence ID" value="NZ_JANFNG010000001.1"/>
</dbReference>
<name>A0ABT1PPK1_9ACTN</name>
<accession>A0ABT1PPK1</accession>
<sequence>MIKGCNGRLLAVGDRVRTDGGVGTVMHAGMFKGAPGVWVRQPLAVPFNGQDTVTEILRPWLVEAVEAVAG</sequence>
<dbReference type="SUPFAM" id="SSF74924">
    <property type="entry name" value="Cap-Gly domain"/>
    <property type="match status" value="1"/>
</dbReference>
<dbReference type="InterPro" id="IPR036859">
    <property type="entry name" value="CAP-Gly_dom_sf"/>
</dbReference>
<organism evidence="1 2">
    <name type="scientific">Streptomyces humicola</name>
    <dbReference type="NCBI Taxonomy" id="2953240"/>
    <lineage>
        <taxon>Bacteria</taxon>
        <taxon>Bacillati</taxon>
        <taxon>Actinomycetota</taxon>
        <taxon>Actinomycetes</taxon>
        <taxon>Kitasatosporales</taxon>
        <taxon>Streptomycetaceae</taxon>
        <taxon>Streptomyces</taxon>
    </lineage>
</organism>